<name>A0A0E9PYC2_ANGAN</name>
<reference evidence="1" key="1">
    <citation type="submission" date="2014-11" db="EMBL/GenBank/DDBJ databases">
        <authorList>
            <person name="Amaro Gonzalez C."/>
        </authorList>
    </citation>
    <scope>NUCLEOTIDE SEQUENCE</scope>
</reference>
<dbReference type="EMBL" id="GBXM01098941">
    <property type="protein sequence ID" value="JAH09636.1"/>
    <property type="molecule type" value="Transcribed_RNA"/>
</dbReference>
<organism evidence="1">
    <name type="scientific">Anguilla anguilla</name>
    <name type="common">European freshwater eel</name>
    <name type="synonym">Muraena anguilla</name>
    <dbReference type="NCBI Taxonomy" id="7936"/>
    <lineage>
        <taxon>Eukaryota</taxon>
        <taxon>Metazoa</taxon>
        <taxon>Chordata</taxon>
        <taxon>Craniata</taxon>
        <taxon>Vertebrata</taxon>
        <taxon>Euteleostomi</taxon>
        <taxon>Actinopterygii</taxon>
        <taxon>Neopterygii</taxon>
        <taxon>Teleostei</taxon>
        <taxon>Anguilliformes</taxon>
        <taxon>Anguillidae</taxon>
        <taxon>Anguilla</taxon>
    </lineage>
</organism>
<accession>A0A0E9PYC2</accession>
<evidence type="ECO:0000313" key="1">
    <source>
        <dbReference type="EMBL" id="JAH09636.1"/>
    </source>
</evidence>
<protein>
    <submittedName>
        <fullName evidence="1">Uncharacterized protein</fullName>
    </submittedName>
</protein>
<proteinExistence type="predicted"/>
<sequence length="26" mass="3202">MDFSHPLNLVNVQMKTNQRYFPRSYD</sequence>
<reference evidence="1" key="2">
    <citation type="journal article" date="2015" name="Fish Shellfish Immunol.">
        <title>Early steps in the European eel (Anguilla anguilla)-Vibrio vulnificus interaction in the gills: Role of the RtxA13 toxin.</title>
        <authorList>
            <person name="Callol A."/>
            <person name="Pajuelo D."/>
            <person name="Ebbesson L."/>
            <person name="Teles M."/>
            <person name="MacKenzie S."/>
            <person name="Amaro C."/>
        </authorList>
    </citation>
    <scope>NUCLEOTIDE SEQUENCE</scope>
</reference>
<dbReference type="AlphaFoldDB" id="A0A0E9PYC2"/>